<dbReference type="InterPro" id="IPR009078">
    <property type="entry name" value="Ferritin-like_SF"/>
</dbReference>
<dbReference type="InterPro" id="IPR011197">
    <property type="entry name" value="UCP012318"/>
</dbReference>
<dbReference type="PANTHER" id="PTHR42782">
    <property type="entry name" value="SI:CH73-314G15.3"/>
    <property type="match status" value="1"/>
</dbReference>
<reference evidence="1" key="2">
    <citation type="submission" date="2020-09" db="EMBL/GenBank/DDBJ databases">
        <authorList>
            <person name="Sun Q."/>
            <person name="Kim S."/>
        </authorList>
    </citation>
    <scope>NUCLEOTIDE SEQUENCE</scope>
    <source>
        <strain evidence="1">KCTC 32501</strain>
    </source>
</reference>
<dbReference type="AlphaFoldDB" id="A0A8J3CNJ5"/>
<dbReference type="EMBL" id="BMZG01000008">
    <property type="protein sequence ID" value="GHA76499.1"/>
    <property type="molecule type" value="Genomic_DNA"/>
</dbReference>
<dbReference type="PANTHER" id="PTHR42782:SF4">
    <property type="entry name" value="DUF455 DOMAIN-CONTAINING PROTEIN"/>
    <property type="match status" value="1"/>
</dbReference>
<organism evidence="1 2">
    <name type="scientific">Formosimonas limnophila</name>
    <dbReference type="NCBI Taxonomy" id="1384487"/>
    <lineage>
        <taxon>Bacteria</taxon>
        <taxon>Pseudomonadati</taxon>
        <taxon>Pseudomonadota</taxon>
        <taxon>Betaproteobacteria</taxon>
        <taxon>Burkholderiales</taxon>
        <taxon>Burkholderiaceae</taxon>
        <taxon>Formosimonas</taxon>
    </lineage>
</organism>
<dbReference type="CDD" id="cd00657">
    <property type="entry name" value="Ferritin_like"/>
    <property type="match status" value="1"/>
</dbReference>
<sequence length="290" mass="32767">MTDTLFDPVELMNHGIDLRAAALRVLTCTDPLQKVEATRSMRAFIDMEMVRLDATVDLTADADFEQNIPGRPEKPELVNALKVPKRSANTPEGRAGMIHALAHIEFNAINLALDAMVRFPNLPADYYWDWWMVACEEAHHFSLLSNHLATMGASYGDFLAHNGLWEMAEKTRHKLADRMAMVPRTLEARGLDACPVMRDKLYQAGDVDGAMILDVILNDEIGHVIVGNRWFLYACEQNNIEPVLTYRQLSEQYNAPKGRPPYNIAARRAAGFYEEELTHLQNQFSRAAPQ</sequence>
<dbReference type="InterPro" id="IPR007402">
    <property type="entry name" value="DUF455"/>
</dbReference>
<evidence type="ECO:0000313" key="2">
    <source>
        <dbReference type="Proteomes" id="UP000614287"/>
    </source>
</evidence>
<dbReference type="PIRSF" id="PIRSF012318">
    <property type="entry name" value="UCP012318"/>
    <property type="match status" value="1"/>
</dbReference>
<gene>
    <name evidence="1" type="ORF">GCM10009007_16950</name>
</gene>
<dbReference type="SUPFAM" id="SSF47240">
    <property type="entry name" value="Ferritin-like"/>
    <property type="match status" value="1"/>
</dbReference>
<comment type="caution">
    <text evidence="1">The sequence shown here is derived from an EMBL/GenBank/DDBJ whole genome shotgun (WGS) entry which is preliminary data.</text>
</comment>
<dbReference type="Proteomes" id="UP000614287">
    <property type="component" value="Unassembled WGS sequence"/>
</dbReference>
<accession>A0A8J3CNJ5</accession>
<proteinExistence type="predicted"/>
<dbReference type="RefSeq" id="WP_229809793.1">
    <property type="nucleotide sequence ID" value="NZ_BMZG01000008.1"/>
</dbReference>
<reference evidence="1" key="1">
    <citation type="journal article" date="2014" name="Int. J. Syst. Evol. Microbiol.">
        <title>Complete genome sequence of Corynebacterium casei LMG S-19264T (=DSM 44701T), isolated from a smear-ripened cheese.</title>
        <authorList>
            <consortium name="US DOE Joint Genome Institute (JGI-PGF)"/>
            <person name="Walter F."/>
            <person name="Albersmeier A."/>
            <person name="Kalinowski J."/>
            <person name="Ruckert C."/>
        </authorList>
    </citation>
    <scope>NUCLEOTIDE SEQUENCE</scope>
    <source>
        <strain evidence="1">KCTC 32501</strain>
    </source>
</reference>
<evidence type="ECO:0000313" key="1">
    <source>
        <dbReference type="EMBL" id="GHA76499.1"/>
    </source>
</evidence>
<dbReference type="Pfam" id="PF04305">
    <property type="entry name" value="DUF455"/>
    <property type="match status" value="1"/>
</dbReference>
<keyword evidence="2" id="KW-1185">Reference proteome</keyword>
<evidence type="ECO:0008006" key="3">
    <source>
        <dbReference type="Google" id="ProtNLM"/>
    </source>
</evidence>
<protein>
    <recommendedName>
        <fullName evidence="3">Ferritin-like domain-containing protein</fullName>
    </recommendedName>
</protein>
<name>A0A8J3CNJ5_9BURK</name>